<dbReference type="SUPFAM" id="SSF53335">
    <property type="entry name" value="S-adenosyl-L-methionine-dependent methyltransferases"/>
    <property type="match status" value="1"/>
</dbReference>
<proteinExistence type="predicted"/>
<dbReference type="RefSeq" id="WP_379998768.1">
    <property type="nucleotide sequence ID" value="NZ_JBHSGN010000103.1"/>
</dbReference>
<dbReference type="EC" id="2.1.-.-" evidence="2"/>
<dbReference type="InterPro" id="IPR029063">
    <property type="entry name" value="SAM-dependent_MTases_sf"/>
</dbReference>
<dbReference type="Pfam" id="PF13649">
    <property type="entry name" value="Methyltransf_25"/>
    <property type="match status" value="1"/>
</dbReference>
<gene>
    <name evidence="2" type="ORF">ACFO6W_17480</name>
</gene>
<reference evidence="3" key="1">
    <citation type="journal article" date="2019" name="Int. J. Syst. Evol. Microbiol.">
        <title>The Global Catalogue of Microorganisms (GCM) 10K type strain sequencing project: providing services to taxonomists for standard genome sequencing and annotation.</title>
        <authorList>
            <consortium name="The Broad Institute Genomics Platform"/>
            <consortium name="The Broad Institute Genome Sequencing Center for Infectious Disease"/>
            <person name="Wu L."/>
            <person name="Ma J."/>
        </authorList>
    </citation>
    <scope>NUCLEOTIDE SEQUENCE [LARGE SCALE GENOMIC DNA]</scope>
    <source>
        <strain evidence="3">CCUG 66188</strain>
    </source>
</reference>
<feature type="domain" description="Methyltransferase" evidence="1">
    <location>
        <begin position="49"/>
        <end position="137"/>
    </location>
</feature>
<evidence type="ECO:0000259" key="1">
    <source>
        <dbReference type="Pfam" id="PF13649"/>
    </source>
</evidence>
<evidence type="ECO:0000313" key="2">
    <source>
        <dbReference type="EMBL" id="MFC4675487.1"/>
    </source>
</evidence>
<dbReference type="Proteomes" id="UP001596023">
    <property type="component" value="Unassembled WGS sequence"/>
</dbReference>
<name>A0ABV9KZK2_9BACT</name>
<keyword evidence="2" id="KW-0808">Transferase</keyword>
<evidence type="ECO:0000313" key="3">
    <source>
        <dbReference type="Proteomes" id="UP001596023"/>
    </source>
</evidence>
<protein>
    <submittedName>
        <fullName evidence="2">Class I SAM-dependent methyltransferase</fullName>
        <ecNumber evidence="2">2.1.-.-</ecNumber>
    </submittedName>
</protein>
<dbReference type="Gene3D" id="3.40.50.150">
    <property type="entry name" value="Vaccinia Virus protein VP39"/>
    <property type="match status" value="1"/>
</dbReference>
<sequence length="211" mass="24552">MENKQAVEYWKTKASANPDEKTTKVNPINDYTQIDADFILKFADKDSDILDLASGTGLTINKFYDRVRHIDAVELFPDFSRFIKKSPNITVVNQDILQFGTNKKYDVITMFGIVSYFNKEEVTYLYQKYLNLLKPGGKLIVKNQFGVAEDVEVSGFSEELQQNYFSQYRHLDKEIETLEVIGYCNIETFDIYPPECNRWDNTHFYAIVAKK</sequence>
<organism evidence="2 3">
    <name type="scientific">Dysgonomonas termitidis</name>
    <dbReference type="NCBI Taxonomy" id="1516126"/>
    <lineage>
        <taxon>Bacteria</taxon>
        <taxon>Pseudomonadati</taxon>
        <taxon>Bacteroidota</taxon>
        <taxon>Bacteroidia</taxon>
        <taxon>Bacteroidales</taxon>
        <taxon>Dysgonomonadaceae</taxon>
        <taxon>Dysgonomonas</taxon>
    </lineage>
</organism>
<dbReference type="GO" id="GO:0008168">
    <property type="term" value="F:methyltransferase activity"/>
    <property type="evidence" value="ECO:0007669"/>
    <property type="project" value="UniProtKB-KW"/>
</dbReference>
<comment type="caution">
    <text evidence="2">The sequence shown here is derived from an EMBL/GenBank/DDBJ whole genome shotgun (WGS) entry which is preliminary data.</text>
</comment>
<dbReference type="InterPro" id="IPR041698">
    <property type="entry name" value="Methyltransf_25"/>
</dbReference>
<accession>A0ABV9KZK2</accession>
<dbReference type="CDD" id="cd02440">
    <property type="entry name" value="AdoMet_MTases"/>
    <property type="match status" value="1"/>
</dbReference>
<dbReference type="EMBL" id="JBHSGN010000103">
    <property type="protein sequence ID" value="MFC4675487.1"/>
    <property type="molecule type" value="Genomic_DNA"/>
</dbReference>
<dbReference type="GO" id="GO:0032259">
    <property type="term" value="P:methylation"/>
    <property type="evidence" value="ECO:0007669"/>
    <property type="project" value="UniProtKB-KW"/>
</dbReference>
<keyword evidence="2" id="KW-0489">Methyltransferase</keyword>
<keyword evidence="3" id="KW-1185">Reference proteome</keyword>